<dbReference type="SUPFAM" id="SSF49562">
    <property type="entry name" value="C2 domain (Calcium/lipid-binding domain, CaLB)"/>
    <property type="match status" value="2"/>
</dbReference>
<evidence type="ECO:0000256" key="11">
    <source>
        <dbReference type="ARBA" id="ARBA00022989"/>
    </source>
</evidence>
<evidence type="ECO:0000259" key="17">
    <source>
        <dbReference type="PROSITE" id="PS50004"/>
    </source>
</evidence>
<dbReference type="PRINTS" id="PR00360">
    <property type="entry name" value="C2DOMAIN"/>
</dbReference>
<keyword evidence="6 16" id="KW-0812">Transmembrane</keyword>
<comment type="similarity">
    <text evidence="3">Belongs to the extended synaptotagmin family.</text>
</comment>
<keyword evidence="20" id="KW-1185">Reference proteome</keyword>
<evidence type="ECO:0000256" key="1">
    <source>
        <dbReference type="ARBA" id="ARBA00004202"/>
    </source>
</evidence>
<evidence type="ECO:0000256" key="3">
    <source>
        <dbReference type="ARBA" id="ARBA00005867"/>
    </source>
</evidence>
<evidence type="ECO:0000256" key="5">
    <source>
        <dbReference type="ARBA" id="ARBA00022475"/>
    </source>
</evidence>
<evidence type="ECO:0000313" key="20">
    <source>
        <dbReference type="Proteomes" id="UP001623348"/>
    </source>
</evidence>
<dbReference type="InterPro" id="IPR039010">
    <property type="entry name" value="Synaptotagmin_SMP"/>
</dbReference>
<keyword evidence="5" id="KW-1003">Cell membrane</keyword>
<dbReference type="PROSITE" id="PS51847">
    <property type="entry name" value="SMP"/>
    <property type="match status" value="1"/>
</dbReference>
<evidence type="ECO:0000256" key="8">
    <source>
        <dbReference type="ARBA" id="ARBA00022737"/>
    </source>
</evidence>
<dbReference type="Pfam" id="PF17047">
    <property type="entry name" value="SMP_LBD"/>
    <property type="match status" value="1"/>
</dbReference>
<name>A0ABC9X105_GRUJA</name>
<dbReference type="InterPro" id="IPR000008">
    <property type="entry name" value="C2_dom"/>
</dbReference>
<dbReference type="InterPro" id="IPR037733">
    <property type="entry name" value="Ext_Synaptotagmin_C2A"/>
</dbReference>
<evidence type="ECO:0000259" key="18">
    <source>
        <dbReference type="PROSITE" id="PS51847"/>
    </source>
</evidence>
<dbReference type="Gene3D" id="2.60.40.150">
    <property type="entry name" value="C2 domain"/>
    <property type="match status" value="3"/>
</dbReference>
<dbReference type="Pfam" id="PF00168">
    <property type="entry name" value="C2"/>
    <property type="match status" value="3"/>
</dbReference>
<keyword evidence="9" id="KW-0256">Endoplasmic reticulum</keyword>
<feature type="domain" description="SMP-LTD" evidence="18">
    <location>
        <begin position="100"/>
        <end position="277"/>
    </location>
</feature>
<keyword evidence="11 16" id="KW-1133">Transmembrane helix</keyword>
<evidence type="ECO:0000256" key="15">
    <source>
        <dbReference type="SAM" id="MobiDB-lite"/>
    </source>
</evidence>
<dbReference type="CDD" id="cd21681">
    <property type="entry name" value="SMP_ESyt3"/>
    <property type="match status" value="1"/>
</dbReference>
<evidence type="ECO:0000256" key="10">
    <source>
        <dbReference type="ARBA" id="ARBA00022837"/>
    </source>
</evidence>
<evidence type="ECO:0000256" key="13">
    <source>
        <dbReference type="ARBA" id="ARBA00023121"/>
    </source>
</evidence>
<keyword evidence="4" id="KW-0813">Transport</keyword>
<dbReference type="Proteomes" id="UP001623348">
    <property type="component" value="Unassembled WGS sequence"/>
</dbReference>
<accession>A0ABC9X105</accession>
<evidence type="ECO:0000256" key="12">
    <source>
        <dbReference type="ARBA" id="ARBA00023055"/>
    </source>
</evidence>
<keyword evidence="12" id="KW-0445">Lipid transport</keyword>
<reference evidence="19 20" key="1">
    <citation type="submission" date="2024-06" db="EMBL/GenBank/DDBJ databases">
        <title>The draft genome of Grus japonensis, version 3.</title>
        <authorList>
            <person name="Nabeshima K."/>
            <person name="Suzuki S."/>
            <person name="Onuma M."/>
        </authorList>
    </citation>
    <scope>NUCLEOTIDE SEQUENCE [LARGE SCALE GENOMIC DNA]</scope>
    <source>
        <strain evidence="19 20">451A</strain>
    </source>
</reference>
<dbReference type="CDD" id="cd04050">
    <property type="entry name" value="C2B_Synaptotagmin-like"/>
    <property type="match status" value="1"/>
</dbReference>
<dbReference type="CDD" id="cd08391">
    <property type="entry name" value="C2A_C2C_Synaptotagmin_like"/>
    <property type="match status" value="1"/>
</dbReference>
<evidence type="ECO:0000256" key="16">
    <source>
        <dbReference type="SAM" id="Phobius"/>
    </source>
</evidence>
<protein>
    <submittedName>
        <fullName evidence="19">Extended synaptotagmin-3</fullName>
    </submittedName>
</protein>
<evidence type="ECO:0000256" key="9">
    <source>
        <dbReference type="ARBA" id="ARBA00022824"/>
    </source>
</evidence>
<dbReference type="GO" id="GO:0006869">
    <property type="term" value="P:lipid transport"/>
    <property type="evidence" value="ECO:0007669"/>
    <property type="project" value="UniProtKB-KW"/>
</dbReference>
<dbReference type="PROSITE" id="PS50004">
    <property type="entry name" value="C2"/>
    <property type="match status" value="1"/>
</dbReference>
<dbReference type="InterPro" id="IPR035892">
    <property type="entry name" value="C2_domain_sf"/>
</dbReference>
<dbReference type="FunFam" id="2.60.40.150:FF:000025">
    <property type="entry name" value="Extended synaptotagmin 2"/>
    <property type="match status" value="1"/>
</dbReference>
<dbReference type="InterPro" id="IPR051634">
    <property type="entry name" value="Extended_Synaptotagmin"/>
</dbReference>
<keyword evidence="7" id="KW-0479">Metal-binding</keyword>
<feature type="region of interest" description="Disordered" evidence="15">
    <location>
        <begin position="544"/>
        <end position="598"/>
    </location>
</feature>
<dbReference type="PANTHER" id="PTHR45761:SF4">
    <property type="entry name" value="EXTENDED SYNAPTOTAGMIN-3"/>
    <property type="match status" value="1"/>
</dbReference>
<dbReference type="InterPro" id="IPR031468">
    <property type="entry name" value="SMP_LBD"/>
</dbReference>
<dbReference type="GO" id="GO:0046872">
    <property type="term" value="F:metal ion binding"/>
    <property type="evidence" value="ECO:0007669"/>
    <property type="project" value="UniProtKB-KW"/>
</dbReference>
<feature type="domain" description="C2" evidence="17">
    <location>
        <begin position="268"/>
        <end position="395"/>
    </location>
</feature>
<evidence type="ECO:0000256" key="7">
    <source>
        <dbReference type="ARBA" id="ARBA00022723"/>
    </source>
</evidence>
<dbReference type="EMBL" id="BAAFJT010000006">
    <property type="protein sequence ID" value="GAB0191369.1"/>
    <property type="molecule type" value="Genomic_DNA"/>
</dbReference>
<keyword evidence="14 16" id="KW-0472">Membrane</keyword>
<feature type="compositionally biased region" description="Basic and acidic residues" evidence="15">
    <location>
        <begin position="576"/>
        <end position="585"/>
    </location>
</feature>
<dbReference type="GO" id="GO:0008289">
    <property type="term" value="F:lipid binding"/>
    <property type="evidence" value="ECO:0007669"/>
    <property type="project" value="UniProtKB-KW"/>
</dbReference>
<evidence type="ECO:0000256" key="2">
    <source>
        <dbReference type="ARBA" id="ARBA00004477"/>
    </source>
</evidence>
<comment type="caution">
    <text evidence="19">The sequence shown here is derived from an EMBL/GenBank/DDBJ whole genome shotgun (WGS) entry which is preliminary data.</text>
</comment>
<evidence type="ECO:0000256" key="14">
    <source>
        <dbReference type="ARBA" id="ARBA00023136"/>
    </source>
</evidence>
<proteinExistence type="inferred from homology"/>
<dbReference type="InterPro" id="IPR037749">
    <property type="entry name" value="Ext_Synaptotagmin_C2B"/>
</dbReference>
<dbReference type="AlphaFoldDB" id="A0ABC9X105"/>
<keyword evidence="8" id="KW-0677">Repeat</keyword>
<gene>
    <name evidence="19" type="ORF">GRJ2_001602200</name>
</gene>
<keyword evidence="10" id="KW-0106">Calcium</keyword>
<dbReference type="GO" id="GO:0005789">
    <property type="term" value="C:endoplasmic reticulum membrane"/>
    <property type="evidence" value="ECO:0007669"/>
    <property type="project" value="UniProtKB-SubCell"/>
</dbReference>
<evidence type="ECO:0000313" key="19">
    <source>
        <dbReference type="EMBL" id="GAB0191369.1"/>
    </source>
</evidence>
<comment type="subcellular location">
    <subcellularLocation>
        <location evidence="1">Cell membrane</location>
        <topology evidence="1">Peripheral membrane protein</topology>
    </subcellularLocation>
    <subcellularLocation>
        <location evidence="2">Endoplasmic reticulum membrane</location>
        <topology evidence="2">Multi-pass membrane protein</topology>
    </subcellularLocation>
</comment>
<evidence type="ECO:0000256" key="6">
    <source>
        <dbReference type="ARBA" id="ARBA00022692"/>
    </source>
</evidence>
<dbReference type="GO" id="GO:0005886">
    <property type="term" value="C:plasma membrane"/>
    <property type="evidence" value="ECO:0007669"/>
    <property type="project" value="UniProtKB-SubCell"/>
</dbReference>
<evidence type="ECO:0000256" key="4">
    <source>
        <dbReference type="ARBA" id="ARBA00022448"/>
    </source>
</evidence>
<dbReference type="PANTHER" id="PTHR45761">
    <property type="entry name" value="EXTENDED SYNAPTOTAGMIN-LIKE PROTEIN 2, ISOFORM C"/>
    <property type="match status" value="1"/>
</dbReference>
<keyword evidence="13" id="KW-0446">Lipid-binding</keyword>
<dbReference type="SMART" id="SM00239">
    <property type="entry name" value="C2"/>
    <property type="match status" value="2"/>
</dbReference>
<feature type="transmembrane region" description="Helical" evidence="16">
    <location>
        <begin position="37"/>
        <end position="58"/>
    </location>
</feature>
<sequence length="727" mass="81784">MNPAAASRSATRRSGVLPRLLLSSAARALLWLGPVYLAGYLGLSGSWVLLGLALWLCWGHNRRWKRDRLAAAFALLEDEREAVCRGLAARHLPAWVHFPDVERVEWLNKVLVQAWPYFGTIMEKTFKEVLEPKIRAKNVHLKTCTFTKIHFGEKCPRINGIKTYTKEIDRRQVILDLQICYIGDCEIHMDISKFNLGVKGIQLYGTLRVILEPLLTDPPFIGAVTLFFMQKPHLEINWAGMSNVLDIPGINVMSDSLIQDLIAARLVLPNRITVPLKKNMNIAHLRFPIPHGVIRVHLLEAENLVQKDSFLGAIRGKSDPYALLRVGTVQYRSKTVSRDLNPIWNETFEFVVHEVPGQDLEVDLYDEDPDKDDFMGSLLISLVDVMNDRTVDEDKKGLSTAILIVYLDSAFNLPKNHFEYSNGECGTKKIKNNKYLKTCNFSKDPTWGQAFTFFVHSAHSQSLHVEIKDKDRDSALGTSVVCLSHLLKDPNMTLDQRFQLDHSSSDSFIKMKLVLRALNVEEPDPQRVKAGVSALKQGPVHVMEKGGNQQKFGSPPNPEVSKTPHVSKDSAALESLLKKDSRDNLDTNDSSAAPVPSETVAGLNEAELEQNPEHRLSSALHTRAAVAPALPVVQELRLAPSVASLGSLPSSCFELSSSNLELHKFEFFESLEDVKKRTLDIAVKNSRPFISQERKELGKVRIDLSQEDLIKGFAQWYELTRSRRKKM</sequence>
<organism evidence="19 20">
    <name type="scientific">Grus japonensis</name>
    <name type="common">Japanese crane</name>
    <name type="synonym">Red-crowned crane</name>
    <dbReference type="NCBI Taxonomy" id="30415"/>
    <lineage>
        <taxon>Eukaryota</taxon>
        <taxon>Metazoa</taxon>
        <taxon>Chordata</taxon>
        <taxon>Craniata</taxon>
        <taxon>Vertebrata</taxon>
        <taxon>Euteleostomi</taxon>
        <taxon>Archelosauria</taxon>
        <taxon>Archosauria</taxon>
        <taxon>Dinosauria</taxon>
        <taxon>Saurischia</taxon>
        <taxon>Theropoda</taxon>
        <taxon>Coelurosauria</taxon>
        <taxon>Aves</taxon>
        <taxon>Neognathae</taxon>
        <taxon>Neoaves</taxon>
        <taxon>Gruiformes</taxon>
        <taxon>Gruidae</taxon>
        <taxon>Grus</taxon>
    </lineage>
</organism>